<gene>
    <name evidence="2" type="ORF">AQS8620_00885</name>
</gene>
<evidence type="ECO:0000313" key="2">
    <source>
        <dbReference type="EMBL" id="SLN28257.1"/>
    </source>
</evidence>
<dbReference type="PANTHER" id="PTHR33930:SF2">
    <property type="entry name" value="BLR3452 PROTEIN"/>
    <property type="match status" value="1"/>
</dbReference>
<dbReference type="SUPFAM" id="SSF69118">
    <property type="entry name" value="AhpD-like"/>
    <property type="match status" value="1"/>
</dbReference>
<proteinExistence type="predicted"/>
<protein>
    <submittedName>
        <fullName evidence="2">Carboxymuconolactone decarboxylase family protein</fullName>
    </submittedName>
</protein>
<evidence type="ECO:0000259" key="1">
    <source>
        <dbReference type="Pfam" id="PF02627"/>
    </source>
</evidence>
<keyword evidence="3" id="KW-1185">Reference proteome</keyword>
<dbReference type="OrthoDB" id="3824300at2"/>
<dbReference type="GO" id="GO:0051920">
    <property type="term" value="F:peroxiredoxin activity"/>
    <property type="evidence" value="ECO:0007669"/>
    <property type="project" value="InterPro"/>
</dbReference>
<organism evidence="2 3">
    <name type="scientific">Aquimixticola soesokkakensis</name>
    <dbReference type="NCBI Taxonomy" id="1519096"/>
    <lineage>
        <taxon>Bacteria</taxon>
        <taxon>Pseudomonadati</taxon>
        <taxon>Pseudomonadota</taxon>
        <taxon>Alphaproteobacteria</taxon>
        <taxon>Rhodobacterales</taxon>
        <taxon>Paracoccaceae</taxon>
        <taxon>Aquimixticola</taxon>
    </lineage>
</organism>
<dbReference type="InterPro" id="IPR003779">
    <property type="entry name" value="CMD-like"/>
</dbReference>
<dbReference type="Proteomes" id="UP000193862">
    <property type="component" value="Unassembled WGS sequence"/>
</dbReference>
<accession>A0A1Y5RYL8</accession>
<name>A0A1Y5RYL8_9RHOB</name>
<feature type="domain" description="Carboxymuconolactone decarboxylase-like" evidence="1">
    <location>
        <begin position="171"/>
        <end position="251"/>
    </location>
</feature>
<dbReference type="AlphaFoldDB" id="A0A1Y5RYL8"/>
<reference evidence="2 3" key="1">
    <citation type="submission" date="2017-03" db="EMBL/GenBank/DDBJ databases">
        <authorList>
            <person name="Afonso C.L."/>
            <person name="Miller P.J."/>
            <person name="Scott M.A."/>
            <person name="Spackman E."/>
            <person name="Goraichik I."/>
            <person name="Dimitrov K.M."/>
            <person name="Suarez D.L."/>
            <person name="Swayne D.E."/>
        </authorList>
    </citation>
    <scope>NUCLEOTIDE SEQUENCE [LARGE SCALE GENOMIC DNA]</scope>
    <source>
        <strain evidence="2 3">CECT 8620</strain>
    </source>
</reference>
<dbReference type="PANTHER" id="PTHR33930">
    <property type="entry name" value="ALKYL HYDROPEROXIDE REDUCTASE AHPD"/>
    <property type="match status" value="1"/>
</dbReference>
<dbReference type="Pfam" id="PF02627">
    <property type="entry name" value="CMD"/>
    <property type="match status" value="1"/>
</dbReference>
<dbReference type="RefSeq" id="WP_159453197.1">
    <property type="nucleotide sequence ID" value="NZ_FWFS01000002.1"/>
</dbReference>
<dbReference type="InterPro" id="IPR029032">
    <property type="entry name" value="AhpD-like"/>
</dbReference>
<dbReference type="EMBL" id="FWFS01000002">
    <property type="protein sequence ID" value="SLN28257.1"/>
    <property type="molecule type" value="Genomic_DNA"/>
</dbReference>
<sequence>MSTLDLSTQTHASAAPDQGAALSEALGISHPSLATIARMDPALAGEFAAMARAVRDANVLSLKEQALIMLAINAAVVHLNGDMVRAYIQAALAQGASAGEIREVLQLTSVLGIHGTLPGTLILTEAEGGLEAMQTSAAPERRARAELAQANFEAKRGPMTPAWVSCTYHLPDLVEAYAGFSGVPWASDHLSAQFKELIYVAIDLMPQHTHMEGTKVHMKKARALGASDAQINSVLQMIALMGVQTHMLALPILEEELARAGL</sequence>
<dbReference type="Gene3D" id="1.20.1290.10">
    <property type="entry name" value="AhpD-like"/>
    <property type="match status" value="1"/>
</dbReference>
<evidence type="ECO:0000313" key="3">
    <source>
        <dbReference type="Proteomes" id="UP000193862"/>
    </source>
</evidence>